<dbReference type="GO" id="GO:0009851">
    <property type="term" value="P:auxin biosynthetic process"/>
    <property type="evidence" value="ECO:0007669"/>
    <property type="project" value="UniProtKB-KW"/>
</dbReference>
<evidence type="ECO:0000256" key="1">
    <source>
        <dbReference type="ARBA" id="ARBA00004814"/>
    </source>
</evidence>
<protein>
    <recommendedName>
        <fullName evidence="4">Tryptophan 2-monooxygenase</fullName>
        <ecNumber evidence="3">1.13.12.3</ecNumber>
    </recommendedName>
</protein>
<evidence type="ECO:0000313" key="9">
    <source>
        <dbReference type="Proteomes" id="UP000249577"/>
    </source>
</evidence>
<organism evidence="8 9">
    <name type="scientific">Ancylobacter novellus</name>
    <name type="common">Thiobacillus novellus</name>
    <dbReference type="NCBI Taxonomy" id="921"/>
    <lineage>
        <taxon>Bacteria</taxon>
        <taxon>Pseudomonadati</taxon>
        <taxon>Pseudomonadota</taxon>
        <taxon>Alphaproteobacteria</taxon>
        <taxon>Hyphomicrobiales</taxon>
        <taxon>Xanthobacteraceae</taxon>
        <taxon>Ancylobacter</taxon>
    </lineage>
</organism>
<accession>A0A2W5KQ61</accession>
<name>A0A2W5KQ61_ANCNO</name>
<dbReference type="SUPFAM" id="SSF54373">
    <property type="entry name" value="FAD-linked reductases, C-terminal domain"/>
    <property type="match status" value="1"/>
</dbReference>
<dbReference type="InterPro" id="IPR050281">
    <property type="entry name" value="Flavin_monoamine_oxidase"/>
</dbReference>
<evidence type="ECO:0000259" key="7">
    <source>
        <dbReference type="Pfam" id="PF01593"/>
    </source>
</evidence>
<keyword evidence="5" id="KW-0073">Auxin biosynthesis</keyword>
<dbReference type="GO" id="GO:0050361">
    <property type="term" value="F:tryptophan 2-monooxygenase activity"/>
    <property type="evidence" value="ECO:0007669"/>
    <property type="project" value="UniProtKB-EC"/>
</dbReference>
<feature type="domain" description="Amine oxidase" evidence="7">
    <location>
        <begin position="134"/>
        <end position="402"/>
    </location>
</feature>
<dbReference type="Pfam" id="PF13450">
    <property type="entry name" value="NAD_binding_8"/>
    <property type="match status" value="1"/>
</dbReference>
<evidence type="ECO:0000256" key="5">
    <source>
        <dbReference type="ARBA" id="ARBA00023070"/>
    </source>
</evidence>
<dbReference type="SUPFAM" id="SSF51905">
    <property type="entry name" value="FAD/NAD(P)-binding domain"/>
    <property type="match status" value="1"/>
</dbReference>
<dbReference type="EMBL" id="QFPN01000003">
    <property type="protein sequence ID" value="PZQ16985.1"/>
    <property type="molecule type" value="Genomic_DNA"/>
</dbReference>
<comment type="caution">
    <text evidence="8">The sequence shown here is derived from an EMBL/GenBank/DDBJ whole genome shotgun (WGS) entry which is preliminary data.</text>
</comment>
<dbReference type="EC" id="1.13.12.3" evidence="3"/>
<proteinExistence type="inferred from homology"/>
<dbReference type="InterPro" id="IPR036188">
    <property type="entry name" value="FAD/NAD-bd_sf"/>
</dbReference>
<dbReference type="InterPro" id="IPR002937">
    <property type="entry name" value="Amino_oxidase"/>
</dbReference>
<dbReference type="PANTHER" id="PTHR10742">
    <property type="entry name" value="FLAVIN MONOAMINE OXIDASE"/>
    <property type="match status" value="1"/>
</dbReference>
<comment type="catalytic activity">
    <reaction evidence="6">
        <text>L-tryptophan + O2 = indole-3-acetamide + CO2 + H2O</text>
        <dbReference type="Rhea" id="RHEA:16165"/>
        <dbReference type="ChEBI" id="CHEBI:15377"/>
        <dbReference type="ChEBI" id="CHEBI:15379"/>
        <dbReference type="ChEBI" id="CHEBI:16031"/>
        <dbReference type="ChEBI" id="CHEBI:16526"/>
        <dbReference type="ChEBI" id="CHEBI:57912"/>
        <dbReference type="EC" id="1.13.12.3"/>
    </reaction>
</comment>
<dbReference type="PRINTS" id="PR00420">
    <property type="entry name" value="RNGMNOXGNASE"/>
</dbReference>
<reference evidence="8 9" key="1">
    <citation type="submission" date="2017-08" db="EMBL/GenBank/DDBJ databases">
        <title>Infants hospitalized years apart are colonized by the same room-sourced microbial strains.</title>
        <authorList>
            <person name="Brooks B."/>
            <person name="Olm M.R."/>
            <person name="Firek B.A."/>
            <person name="Baker R."/>
            <person name="Thomas B.C."/>
            <person name="Morowitz M.J."/>
            <person name="Banfield J.F."/>
        </authorList>
    </citation>
    <scope>NUCLEOTIDE SEQUENCE [LARGE SCALE GENOMIC DNA]</scope>
    <source>
        <strain evidence="8">S2_005_003_R2_43</strain>
    </source>
</reference>
<dbReference type="PANTHER" id="PTHR10742:SF410">
    <property type="entry name" value="LYSINE-SPECIFIC HISTONE DEMETHYLASE 2"/>
    <property type="match status" value="1"/>
</dbReference>
<comment type="pathway">
    <text evidence="1">Plant hormone metabolism; auxin biosynthesis.</text>
</comment>
<evidence type="ECO:0000313" key="8">
    <source>
        <dbReference type="EMBL" id="PZQ16985.1"/>
    </source>
</evidence>
<evidence type="ECO:0000256" key="3">
    <source>
        <dbReference type="ARBA" id="ARBA00012535"/>
    </source>
</evidence>
<evidence type="ECO:0000256" key="4">
    <source>
        <dbReference type="ARBA" id="ARBA00017871"/>
    </source>
</evidence>
<dbReference type="Pfam" id="PF01593">
    <property type="entry name" value="Amino_oxidase"/>
    <property type="match status" value="1"/>
</dbReference>
<dbReference type="Proteomes" id="UP000249577">
    <property type="component" value="Unassembled WGS sequence"/>
</dbReference>
<gene>
    <name evidence="8" type="ORF">DI565_06245</name>
</gene>
<evidence type="ECO:0000256" key="2">
    <source>
        <dbReference type="ARBA" id="ARBA00005833"/>
    </source>
</evidence>
<evidence type="ECO:0000256" key="6">
    <source>
        <dbReference type="ARBA" id="ARBA00047321"/>
    </source>
</evidence>
<comment type="similarity">
    <text evidence="2">Belongs to the tryptophan 2-monooxygenase family.</text>
</comment>
<sequence>MVDIVVIGAGAAGIAAGRRLARSGVSFRLIEARDRIGGRAFTRIDPLGGPLDLGCGWLHSADDNPWVDVVEREGGEVMRGPTPWTRPLLERGFALEDQLRYRAASEALRERLEAQPATGPDRPLADFLDPASRWNGLLSAVSTYVSGAEPERVSARDLLAYRDTGENWRVAGGYGAAIARHGATLPVTLSCPATAVDHSGARLRVETPRGAIEAAAVVVCLPSALIAEGTIAFRPELPDKREAAVGLPLGLADKLYFALDNAEEFAPESRAFGRTDRAATAAYHFRPLGRPIVEAYFGGACAAGLERGGEAAFAAFARDELAGLFGADFPKRLTALPTHLWASDPFARGSYSCAAPGRAADRARLAAPVDGRLFFAGEACSERDYSTAHGAYRTGVAAAEAALAALAKR</sequence>
<dbReference type="Gene3D" id="3.50.50.60">
    <property type="entry name" value="FAD/NAD(P)-binding domain"/>
    <property type="match status" value="1"/>
</dbReference>
<dbReference type="AlphaFoldDB" id="A0A2W5KQ61"/>